<keyword evidence="4" id="KW-0819">tRNA processing</keyword>
<keyword evidence="9" id="KW-0472">Membrane</keyword>
<dbReference type="PROSITE" id="PS50166">
    <property type="entry name" value="IMPORTIN_B_NT"/>
    <property type="match status" value="1"/>
</dbReference>
<keyword evidence="5" id="KW-0677">Repeat</keyword>
<dbReference type="Pfam" id="PF24140">
    <property type="entry name" value="TPR_TNPO3_IPO13_3rd"/>
    <property type="match status" value="1"/>
</dbReference>
<dbReference type="Pfam" id="PF14378">
    <property type="entry name" value="PAP2_3"/>
    <property type="match status" value="1"/>
</dbReference>
<protein>
    <submittedName>
        <fullName evidence="11">Nuclear import receptor</fullName>
    </submittedName>
</protein>
<comment type="subcellular location">
    <subcellularLocation>
        <location evidence="1">Nucleus</location>
    </subcellularLocation>
</comment>
<dbReference type="SMART" id="SM00913">
    <property type="entry name" value="IBN_N"/>
    <property type="match status" value="1"/>
</dbReference>
<name>A0A8H3F0K0_9LECA</name>
<dbReference type="GO" id="GO:0006606">
    <property type="term" value="P:protein import into nucleus"/>
    <property type="evidence" value="ECO:0007669"/>
    <property type="project" value="TreeGrafter"/>
</dbReference>
<dbReference type="CDD" id="cd03386">
    <property type="entry name" value="PAP2_Aur1_like"/>
    <property type="match status" value="1"/>
</dbReference>
<dbReference type="Pfam" id="PF24139">
    <property type="entry name" value="TPR_TNPO3_IPO13_4th"/>
    <property type="match status" value="1"/>
</dbReference>
<dbReference type="PANTHER" id="PTHR12363:SF53">
    <property type="entry name" value="MRNA TRANSPORT REGULATOR MTR10"/>
    <property type="match status" value="1"/>
</dbReference>
<keyword evidence="6" id="KW-0539">Nucleus</keyword>
<comment type="function">
    <text evidence="7">tRNA nucleus export receptor which facilitates tRNA translocation across the nuclear pore complex. Involved in pre-tRNA splicing, probably by affecting the interaction of pre-tRNA with splicing endonuclease.</text>
</comment>
<evidence type="ECO:0000256" key="5">
    <source>
        <dbReference type="ARBA" id="ARBA00022737"/>
    </source>
</evidence>
<evidence type="ECO:0000256" key="9">
    <source>
        <dbReference type="SAM" id="Phobius"/>
    </source>
</evidence>
<comment type="caution">
    <text evidence="11">The sequence shown here is derived from an EMBL/GenBank/DDBJ whole genome shotgun (WGS) entry which is preliminary data.</text>
</comment>
<dbReference type="GO" id="GO:0016020">
    <property type="term" value="C:membrane"/>
    <property type="evidence" value="ECO:0007669"/>
    <property type="project" value="UniProtKB-SubCell"/>
</dbReference>
<dbReference type="InterPro" id="IPR051345">
    <property type="entry name" value="Importin_beta-like_NTR"/>
</dbReference>
<feature type="transmembrane region" description="Helical" evidence="9">
    <location>
        <begin position="1261"/>
        <end position="1279"/>
    </location>
</feature>
<dbReference type="GO" id="GO:0005634">
    <property type="term" value="C:nucleus"/>
    <property type="evidence" value="ECO:0007669"/>
    <property type="project" value="UniProtKB-SubCell"/>
</dbReference>
<feature type="transmembrane region" description="Helical" evidence="9">
    <location>
        <begin position="1313"/>
        <end position="1334"/>
    </location>
</feature>
<dbReference type="EMBL" id="CAJPDS010000013">
    <property type="protein sequence ID" value="CAF9913573.1"/>
    <property type="molecule type" value="Genomic_DNA"/>
</dbReference>
<evidence type="ECO:0000313" key="11">
    <source>
        <dbReference type="EMBL" id="CAF9913573.1"/>
    </source>
</evidence>
<dbReference type="GO" id="GO:0005737">
    <property type="term" value="C:cytoplasm"/>
    <property type="evidence" value="ECO:0007669"/>
    <property type="project" value="TreeGrafter"/>
</dbReference>
<dbReference type="InterPro" id="IPR016024">
    <property type="entry name" value="ARM-type_fold"/>
</dbReference>
<keyword evidence="3" id="KW-0813">Transport</keyword>
<dbReference type="PANTHER" id="PTHR12363">
    <property type="entry name" value="TRANSPORTIN 3 AND IMPORTIN 13"/>
    <property type="match status" value="1"/>
</dbReference>
<feature type="transmembrane region" description="Helical" evidence="9">
    <location>
        <begin position="1355"/>
        <end position="1376"/>
    </location>
</feature>
<feature type="domain" description="Importin N-terminal" evidence="10">
    <location>
        <begin position="31"/>
        <end position="98"/>
    </location>
</feature>
<gene>
    <name evidence="11" type="primary">MTR10</name>
    <name evidence="11" type="ORF">HETSPECPRED_001600</name>
</gene>
<keyword evidence="9" id="KW-1133">Transmembrane helix</keyword>
<evidence type="ECO:0000313" key="12">
    <source>
        <dbReference type="Proteomes" id="UP000664521"/>
    </source>
</evidence>
<feature type="transmembrane region" description="Helical" evidence="9">
    <location>
        <begin position="1229"/>
        <end position="1249"/>
    </location>
</feature>
<organism evidence="11 12">
    <name type="scientific">Heterodermia speciosa</name>
    <dbReference type="NCBI Taxonomy" id="116794"/>
    <lineage>
        <taxon>Eukaryota</taxon>
        <taxon>Fungi</taxon>
        <taxon>Dikarya</taxon>
        <taxon>Ascomycota</taxon>
        <taxon>Pezizomycotina</taxon>
        <taxon>Lecanoromycetes</taxon>
        <taxon>OSLEUM clade</taxon>
        <taxon>Lecanoromycetidae</taxon>
        <taxon>Caliciales</taxon>
        <taxon>Physciaceae</taxon>
        <taxon>Heterodermia</taxon>
    </lineage>
</organism>
<dbReference type="Pfam" id="PF24138">
    <property type="entry name" value="TPR_TNPO3_IPO13_2nd"/>
    <property type="match status" value="1"/>
</dbReference>
<reference evidence="11" key="1">
    <citation type="submission" date="2021-03" db="EMBL/GenBank/DDBJ databases">
        <authorList>
            <person name="Tagirdzhanova G."/>
        </authorList>
    </citation>
    <scope>NUCLEOTIDE SEQUENCE</scope>
</reference>
<evidence type="ECO:0000256" key="1">
    <source>
        <dbReference type="ARBA" id="ARBA00004123"/>
    </source>
</evidence>
<proteinExistence type="inferred from homology"/>
<keyword evidence="11" id="KW-0675">Receptor</keyword>
<evidence type="ECO:0000256" key="8">
    <source>
        <dbReference type="SAM" id="MobiDB-lite"/>
    </source>
</evidence>
<evidence type="ECO:0000256" key="3">
    <source>
        <dbReference type="ARBA" id="ARBA00022448"/>
    </source>
</evidence>
<sequence>MAITGQGGFAPVLAALSTMQSNVERSQKSQAHEYLEKFQKSPQAWTTTNSMLSSSEATNEAKLFAATTLKGKITYDLDQLPRQSLPVLRESLLNFLKTFREGPRPIRTQLCVCLANLAIQMTEWKDVLQLVGSTLGAEAGDCILEFLRVLPEEVTEGRKINLSEDELSNRTTELLEDNAHQVLSLLTQYSQTSDRAASNPHLLECVSSWLREITAADIVKSPIFDTVISALSINSSFEAAVDCMCTIFRDTREVDEYFEVIQIIYPRLLSLRPKLAEAAESEDLDTFKGLTRMFAEAAEAWTVMIARLPMEFRGLVESILECCARDRDREAISLTFLFWYELKQMIVLEKYKDALNVYSDVFAKLVDIMIKHLEYPSPEGPDENDLFDGDREQEERFREFRHQMGDVLKDCCDVITVTECLGKAFNLIRRWIAQWGPQASSSHVPHWQELEAPLFSMRAMGSRVSPEENVVLKQVIPLIVQIPDHEKLRFQAIMALGRYTDWTAQHPEFLQPQLNFVMTGFNHSSAEVVRAAALAFQFFGRDCKKLLQDHVIQLHDFYESVFEKVQVGSREEITEGVACVISAQRLDNIYPMFKLYCDPIMKRMMSHANGAKNAQNDKDSLAVADHLQLLTVFVQNIQPYVSPGEENPAVKYCLEILPVMSAIAENFTNSTAILETVCRCWRNMVLSYRTAVLPMLSTLAQQLASGFQTTRQGCFLWATDSVLREFAYGAEFVDPATSQAIYHFFETQAVAFLRIMNSLPPDELPDVIEDFFELLIDALIYHHQQFISASICEPTLSAAISTLTLQQSGPLEATLHFLRDFLSYGTNNPNSSSFGDDRRDSKPHNPIEIQQAVKRLVGLQGEVLVQRILTGMMFHFPRDCFADASGVLLALFQLIPQETAVWVKATVGMLPSGTVKSGEADRLMNGIGQNLQAGEIRKDQNPPFVAASEIDLEALGSGSLFVSLLDTFSSRLRFERAFGITHEQGEARQLSIELQYFNQKERGMSSSDLSRLIPRAEDLAAAAHAHNLTISKVPPQWKSEPMYNLPPWGEPLIVFSILTWAMVMTRRRNVSILGKRNDPYHDSLLDNDSPTDSSEDLLRYDPDNSDDQQDPVISSKHLPKRRKFLGCLMYTPNTSRFANNPHSRILQKFPFLIEMFYWIITYLFYRMTKVLSQRIFSEEIWDVAQLHGLQILDFEQFSPLSFLFPVKEHSVQFWFMEGHQTALTILNRAYALIHIPGTVGFIAWYYYIAPSFTTFATIRRTLTLTNLFAFLTFTLYPCMPPRLLPPEYGFLDSVRHDNATSIFMSGNYVNSLAAMPSMHFGYAFCIGCTMIYHAGIFRRSLEKGEVRKGWGWKTFYIALGIGYPGMILVTIVATANHYWMDALVASVVACLAYLCNGVFLALLPLEDLLLWVLRVDKPVPSTGERFRQKGGRL</sequence>
<dbReference type="Gene3D" id="1.25.10.10">
    <property type="entry name" value="Leucine-rich Repeat Variant"/>
    <property type="match status" value="1"/>
</dbReference>
<dbReference type="InterPro" id="IPR040520">
    <property type="entry name" value="Importin_rep_3"/>
</dbReference>
<feature type="region of interest" description="Disordered" evidence="8">
    <location>
        <begin position="1081"/>
        <end position="1113"/>
    </location>
</feature>
<evidence type="ECO:0000256" key="2">
    <source>
        <dbReference type="ARBA" id="ARBA00007991"/>
    </source>
</evidence>
<keyword evidence="9" id="KW-0812">Transmembrane</keyword>
<dbReference type="InterPro" id="IPR058537">
    <property type="entry name" value="TPR_TNPO3_IPO13_4th"/>
</dbReference>
<evidence type="ECO:0000256" key="6">
    <source>
        <dbReference type="ARBA" id="ARBA00023242"/>
    </source>
</evidence>
<dbReference type="SUPFAM" id="SSF48371">
    <property type="entry name" value="ARM repeat"/>
    <property type="match status" value="1"/>
</dbReference>
<dbReference type="InterPro" id="IPR011989">
    <property type="entry name" value="ARM-like"/>
</dbReference>
<dbReference type="Pfam" id="PF03810">
    <property type="entry name" value="IBN_N"/>
    <property type="match status" value="1"/>
</dbReference>
<dbReference type="InterPro" id="IPR001494">
    <property type="entry name" value="Importin-beta_N"/>
</dbReference>
<evidence type="ECO:0000256" key="7">
    <source>
        <dbReference type="ARBA" id="ARBA00025147"/>
    </source>
</evidence>
<feature type="transmembrane region" description="Helical" evidence="9">
    <location>
        <begin position="1382"/>
        <end position="1405"/>
    </location>
</feature>
<dbReference type="InterPro" id="IPR057941">
    <property type="entry name" value="TPR_TNPO3_IPO13_2nd"/>
</dbReference>
<dbReference type="GO" id="GO:0008033">
    <property type="term" value="P:tRNA processing"/>
    <property type="evidence" value="ECO:0007669"/>
    <property type="project" value="UniProtKB-KW"/>
</dbReference>
<dbReference type="Pfam" id="PF08389">
    <property type="entry name" value="Xpo1"/>
    <property type="match status" value="1"/>
</dbReference>
<evidence type="ECO:0000259" key="10">
    <source>
        <dbReference type="PROSITE" id="PS50166"/>
    </source>
</evidence>
<evidence type="ECO:0000256" key="4">
    <source>
        <dbReference type="ARBA" id="ARBA00022694"/>
    </source>
</evidence>
<dbReference type="Proteomes" id="UP000664521">
    <property type="component" value="Unassembled WGS sequence"/>
</dbReference>
<dbReference type="InterPro" id="IPR026841">
    <property type="entry name" value="Aur1/Ipt1"/>
</dbReference>
<dbReference type="Pfam" id="PF18806">
    <property type="entry name" value="Importin_rep_3"/>
    <property type="match status" value="1"/>
</dbReference>
<comment type="similarity">
    <text evidence="2">Belongs to the importin beta family.</text>
</comment>
<dbReference type="OrthoDB" id="435593at2759"/>
<dbReference type="InterPro" id="IPR013598">
    <property type="entry name" value="Exportin-1/Importin-b-like"/>
</dbReference>
<accession>A0A8H3F0K0</accession>
<dbReference type="GO" id="GO:0031267">
    <property type="term" value="F:small GTPase binding"/>
    <property type="evidence" value="ECO:0007669"/>
    <property type="project" value="InterPro"/>
</dbReference>
<keyword evidence="12" id="KW-1185">Reference proteome</keyword>
<dbReference type="FunFam" id="1.25.10.10:FF:000266">
    <property type="entry name" value="mRNA transport regulator MTR10"/>
    <property type="match status" value="1"/>
</dbReference>
<dbReference type="InterPro" id="IPR057942">
    <property type="entry name" value="TPR_TNPO3_IPO13_3rd"/>
</dbReference>